<accession>A0ABP5YRI2</accession>
<sequence length="150" mass="16252">MVLVTVGPDREAGRMNPRNSPNGVPSWIPASGHALRHAGIHFDAVRVTGVLGEEVAYRLMEFTDFRAGPIVRELTGEQNVYFLLPPQTAAAYAWPAGARALSRSGRGAAFVGIPALDGLTWPLDWRSRPTADVPFVEPGLLHEMVGRAVR</sequence>
<feature type="region of interest" description="Disordered" evidence="1">
    <location>
        <begin position="1"/>
        <end position="25"/>
    </location>
</feature>
<gene>
    <name evidence="2" type="ORF">GCM10010393_12640</name>
</gene>
<comment type="caution">
    <text evidence="2">The sequence shown here is derived from an EMBL/GenBank/DDBJ whole genome shotgun (WGS) entry which is preliminary data.</text>
</comment>
<keyword evidence="3" id="KW-1185">Reference proteome</keyword>
<dbReference type="EMBL" id="BAAASR010000006">
    <property type="protein sequence ID" value="GAA2483323.1"/>
    <property type="molecule type" value="Genomic_DNA"/>
</dbReference>
<evidence type="ECO:0000313" key="2">
    <source>
        <dbReference type="EMBL" id="GAA2483323.1"/>
    </source>
</evidence>
<organism evidence="2 3">
    <name type="scientific">Streptomyces gobitricini</name>
    <dbReference type="NCBI Taxonomy" id="68211"/>
    <lineage>
        <taxon>Bacteria</taxon>
        <taxon>Bacillati</taxon>
        <taxon>Actinomycetota</taxon>
        <taxon>Actinomycetes</taxon>
        <taxon>Kitasatosporales</taxon>
        <taxon>Streptomycetaceae</taxon>
        <taxon>Streptomyces</taxon>
    </lineage>
</organism>
<evidence type="ECO:0000313" key="3">
    <source>
        <dbReference type="Proteomes" id="UP001499942"/>
    </source>
</evidence>
<evidence type="ECO:0008006" key="4">
    <source>
        <dbReference type="Google" id="ProtNLM"/>
    </source>
</evidence>
<proteinExistence type="predicted"/>
<evidence type="ECO:0000256" key="1">
    <source>
        <dbReference type="SAM" id="MobiDB-lite"/>
    </source>
</evidence>
<reference evidence="3" key="1">
    <citation type="journal article" date="2019" name="Int. J. Syst. Evol. Microbiol.">
        <title>The Global Catalogue of Microorganisms (GCM) 10K type strain sequencing project: providing services to taxonomists for standard genome sequencing and annotation.</title>
        <authorList>
            <consortium name="The Broad Institute Genomics Platform"/>
            <consortium name="The Broad Institute Genome Sequencing Center for Infectious Disease"/>
            <person name="Wu L."/>
            <person name="Ma J."/>
        </authorList>
    </citation>
    <scope>NUCLEOTIDE SEQUENCE [LARGE SCALE GENOMIC DNA]</scope>
    <source>
        <strain evidence="3">JCM 5062</strain>
    </source>
</reference>
<dbReference type="Proteomes" id="UP001499942">
    <property type="component" value="Unassembled WGS sequence"/>
</dbReference>
<name>A0ABP5YRI2_9ACTN</name>
<protein>
    <recommendedName>
        <fullName evidence="4">DNA primase/polymerase bifunctional N-terminal domain-containing protein</fullName>
    </recommendedName>
</protein>